<gene>
    <name evidence="2" type="ORF">G9U52_38520</name>
</gene>
<dbReference type="Gene3D" id="1.10.1660.10">
    <property type="match status" value="1"/>
</dbReference>
<dbReference type="EMBL" id="JAAOIW010000045">
    <property type="protein sequence ID" value="NHN35582.1"/>
    <property type="molecule type" value="Genomic_DNA"/>
</dbReference>
<proteinExistence type="predicted"/>
<evidence type="ECO:0000256" key="1">
    <source>
        <dbReference type="SAM" id="Coils"/>
    </source>
</evidence>
<keyword evidence="3" id="KW-1185">Reference proteome</keyword>
<reference evidence="2" key="1">
    <citation type="submission" date="2020-03" db="EMBL/GenBank/DDBJ databases">
        <title>Draft sequencing of Paenibacilllus sp. S3N08.</title>
        <authorList>
            <person name="Kim D.-U."/>
        </authorList>
    </citation>
    <scope>NUCLEOTIDE SEQUENCE</scope>
    <source>
        <strain evidence="2">S3N08</strain>
    </source>
</reference>
<keyword evidence="1" id="KW-0175">Coiled coil</keyword>
<dbReference type="RefSeq" id="WP_166158707.1">
    <property type="nucleotide sequence ID" value="NZ_JAAOIW010000045.1"/>
</dbReference>
<sequence length="221" mass="26962">MERFLKIIDLGKEVGVHYNTVDRWFKELEDRRIHYINRANGNKVYSENDLQIAMFFKDMREQKWTIEGICLELPQKFELRPFPVDDQIEYPSSMSVQNSQDLKDYYLEELKLNLAEIAENQMQELREQHQRMMDRLPQPRDLQQERRERVMEITTRRRVERLLEREALEIWSTKPEKERIKKVGLFKREEDIDKRNEFVKSHIDDHFDNKLLDEFGLNTIS</sequence>
<evidence type="ECO:0000313" key="2">
    <source>
        <dbReference type="EMBL" id="NHN35582.1"/>
    </source>
</evidence>
<protein>
    <submittedName>
        <fullName evidence="2">MerR family transcriptional regulator</fullName>
    </submittedName>
</protein>
<organism evidence="2 3">
    <name type="scientific">Paenibacillus agricola</name>
    <dbReference type="NCBI Taxonomy" id="2716264"/>
    <lineage>
        <taxon>Bacteria</taxon>
        <taxon>Bacillati</taxon>
        <taxon>Bacillota</taxon>
        <taxon>Bacilli</taxon>
        <taxon>Bacillales</taxon>
        <taxon>Paenibacillaceae</taxon>
        <taxon>Paenibacillus</taxon>
    </lineage>
</organism>
<dbReference type="Proteomes" id="UP001165962">
    <property type="component" value="Unassembled WGS sequence"/>
</dbReference>
<accession>A0ABX0JHA7</accession>
<name>A0ABX0JHA7_9BACL</name>
<comment type="caution">
    <text evidence="2">The sequence shown here is derived from an EMBL/GenBank/DDBJ whole genome shotgun (WGS) entry which is preliminary data.</text>
</comment>
<feature type="coiled-coil region" evidence="1">
    <location>
        <begin position="107"/>
        <end position="135"/>
    </location>
</feature>
<evidence type="ECO:0000313" key="3">
    <source>
        <dbReference type="Proteomes" id="UP001165962"/>
    </source>
</evidence>